<evidence type="ECO:0000256" key="3">
    <source>
        <dbReference type="ARBA" id="ARBA00023102"/>
    </source>
</evidence>
<protein>
    <recommendedName>
        <fullName evidence="5">Imidazoleglycerol-phosphate dehydratase</fullName>
        <ecNumber evidence="5">4.2.1.19</ecNumber>
    </recommendedName>
</protein>
<dbReference type="InterPro" id="IPR000807">
    <property type="entry name" value="ImidazoleglycerolP_deHydtase"/>
</dbReference>
<comment type="caution">
    <text evidence="6">The sequence shown here is derived from an EMBL/GenBank/DDBJ whole genome shotgun (WGS) entry which is preliminary data.</text>
</comment>
<evidence type="ECO:0000256" key="1">
    <source>
        <dbReference type="ARBA" id="ARBA00005047"/>
    </source>
</evidence>
<keyword evidence="7" id="KW-1185">Reference proteome</keyword>
<dbReference type="InterPro" id="IPR038494">
    <property type="entry name" value="IGPD_sf"/>
</dbReference>
<proteinExistence type="inferred from homology"/>
<dbReference type="Gene3D" id="3.30.230.40">
    <property type="entry name" value="Imidazole glycerol phosphate dehydratase, domain 1"/>
    <property type="match status" value="2"/>
</dbReference>
<sequence>MIEKKRKTKETNILIQLKTKKEDMLVPKLKVGVPFFEHMLNALLFYAKLEMHIYCEGDLDVDAHHSLEDIGIVLGDVIQSYYGEINKFKRFSSCYAPMDETLVRTVLDISGRPYFQIEGIDLYALTSLEQSLLEFLRALAINAKLTVHVDVIRGFNRHHIFEAIFKSFGMCLYESMVMSDEMMSTKGSIG</sequence>
<dbReference type="PANTHER" id="PTHR23133:SF2">
    <property type="entry name" value="IMIDAZOLEGLYCEROL-PHOSPHATE DEHYDRATASE"/>
    <property type="match status" value="1"/>
</dbReference>
<dbReference type="PROSITE" id="PS00954">
    <property type="entry name" value="IGP_DEHYDRATASE_1"/>
    <property type="match status" value="1"/>
</dbReference>
<dbReference type="SUPFAM" id="SSF54211">
    <property type="entry name" value="Ribosomal protein S5 domain 2-like"/>
    <property type="match status" value="2"/>
</dbReference>
<comment type="pathway">
    <text evidence="1 5">Amino-acid biosynthesis; L-histidine biosynthesis; L-histidine from 5-phospho-alpha-D-ribose 1-diphosphate: step 6/9.</text>
</comment>
<dbReference type="GO" id="GO:0004424">
    <property type="term" value="F:imidazoleglycerol-phosphate dehydratase activity"/>
    <property type="evidence" value="ECO:0007669"/>
    <property type="project" value="UniProtKB-EC"/>
</dbReference>
<evidence type="ECO:0000256" key="5">
    <source>
        <dbReference type="RuleBase" id="RU000599"/>
    </source>
</evidence>
<evidence type="ECO:0000256" key="4">
    <source>
        <dbReference type="ARBA" id="ARBA00023239"/>
    </source>
</evidence>
<evidence type="ECO:0000313" key="6">
    <source>
        <dbReference type="EMBL" id="MDH8678213.1"/>
    </source>
</evidence>
<accession>A0ABT6NCR2</accession>
<gene>
    <name evidence="6" type="primary">hisB</name>
    <name evidence="6" type="ORF">QE109_08645</name>
</gene>
<dbReference type="EMBL" id="JARYZI010000005">
    <property type="protein sequence ID" value="MDH8678213.1"/>
    <property type="molecule type" value="Genomic_DNA"/>
</dbReference>
<organism evidence="6 7">
    <name type="scientific">Fusibacter bizertensis</name>
    <dbReference type="NCBI Taxonomy" id="1488331"/>
    <lineage>
        <taxon>Bacteria</taxon>
        <taxon>Bacillati</taxon>
        <taxon>Bacillota</taxon>
        <taxon>Clostridia</taxon>
        <taxon>Eubacteriales</taxon>
        <taxon>Eubacteriales Family XII. Incertae Sedis</taxon>
        <taxon>Fusibacter</taxon>
    </lineage>
</organism>
<dbReference type="Pfam" id="PF00475">
    <property type="entry name" value="IGPD"/>
    <property type="match status" value="1"/>
</dbReference>
<dbReference type="PROSITE" id="PS00955">
    <property type="entry name" value="IGP_DEHYDRATASE_2"/>
    <property type="match status" value="1"/>
</dbReference>
<dbReference type="Proteomes" id="UP001158045">
    <property type="component" value="Unassembled WGS sequence"/>
</dbReference>
<keyword evidence="4 5" id="KW-0456">Lyase</keyword>
<evidence type="ECO:0000256" key="2">
    <source>
        <dbReference type="ARBA" id="ARBA00022605"/>
    </source>
</evidence>
<evidence type="ECO:0000313" key="7">
    <source>
        <dbReference type="Proteomes" id="UP001158045"/>
    </source>
</evidence>
<dbReference type="InterPro" id="IPR020565">
    <property type="entry name" value="ImidazoleglycerP_deHydtase_CS"/>
</dbReference>
<keyword evidence="3 5" id="KW-0368">Histidine biosynthesis</keyword>
<dbReference type="RefSeq" id="WP_281094053.1">
    <property type="nucleotide sequence ID" value="NZ_JARYZI010000005.1"/>
</dbReference>
<keyword evidence="2" id="KW-0028">Amino-acid biosynthesis</keyword>
<comment type="subcellular location">
    <subcellularLocation>
        <location evidence="5">Cytoplasm</location>
    </subcellularLocation>
</comment>
<dbReference type="EC" id="4.2.1.19" evidence="5"/>
<dbReference type="PANTHER" id="PTHR23133">
    <property type="entry name" value="IMIDAZOLEGLYCEROL-PHOSPHATE DEHYDRATASE HIS7"/>
    <property type="match status" value="1"/>
</dbReference>
<comment type="catalytic activity">
    <reaction evidence="5">
        <text>D-erythro-1-(imidazol-4-yl)glycerol 3-phosphate = 3-(imidazol-4-yl)-2-oxopropyl phosphate + H2O</text>
        <dbReference type="Rhea" id="RHEA:11040"/>
        <dbReference type="ChEBI" id="CHEBI:15377"/>
        <dbReference type="ChEBI" id="CHEBI:57766"/>
        <dbReference type="ChEBI" id="CHEBI:58278"/>
        <dbReference type="EC" id="4.2.1.19"/>
    </reaction>
</comment>
<comment type="similarity">
    <text evidence="5">Belongs to the imidazoleglycerol-phosphate dehydratase family.</text>
</comment>
<reference evidence="6 7" key="1">
    <citation type="submission" date="2023-04" db="EMBL/GenBank/DDBJ databases">
        <title>Fusibacter bizertensis strain WBS, isolated from littoral bottom sediments of the Arctic seas - biochemical and genomic analysis.</title>
        <authorList>
            <person name="Brioukhanov A.L."/>
        </authorList>
    </citation>
    <scope>NUCLEOTIDE SEQUENCE [LARGE SCALE GENOMIC DNA]</scope>
    <source>
        <strain evidence="6 7">WBS</strain>
    </source>
</reference>
<name>A0ABT6NCR2_9FIRM</name>
<dbReference type="InterPro" id="IPR020568">
    <property type="entry name" value="Ribosomal_Su5_D2-typ_SF"/>
</dbReference>